<sequence length="851" mass="96411">MLYYILIIVCLIKILQAILVKNEKEFINNLSKNYDNIVINIDTEIDITANITINNSFNKLSIIGKSFSSSKLNFLNSINFEKNIIEIELRDIYIIGNINFFNNKRISLNSLILYGNINTIFNDDNNNEYIKLNNVSYSPYIQSNYNCLNLSGNVSIEYSELYGNSLCQNRLLHFEGLNKYALIIKYTNISGEYQCSCMSINGSPDVNIEYSIFEKGFSSKEVEGGSAIITTSSNIKISNCSFKNLLSYNNGGAFNLNNNINFKTYNLEFYNTTSLGLGSICHTSSDKLSLAYFYNTVQINTGNIKGMRNGGLIMNIENQSSVIIDLYYAENLINIYSSGSAFILSYRASLTIRNMMINNMIGKGEDGLFYYSHDSSYILFNAKNVTLNKFYQLNKRISSIISVENKNYVNLNELLYQENNSKVEINSFEVENFKSKVSVELINYTSAYLRDHVSLFINGLKLNNIISQGVIFKVQNAVFNLINSEIRNIHLCNKNQNCTNYKSNDELIHQAEVLLTQGTSTICFNDTIFENIYGDVGILLVHTKLDFNNSTIKNSHFKNGFFTLDEDNNSSGIYNINKSTFINNTSEYGTIINIKKLYENTGCKVNVLNSLFINNKASKFGGVIYSIGKYNNLHANIINCIFFDNNAELGDVIYGFSKKSLPIISNIKKLESMDGAVVTNPTKIRLNSNYINKISINSGDTIPKNISCKNFDDYDNEMIINSDISNIKFEEFIFAGIEINDTYHAILVGQTQTYCWGKNCVFPSVKVIGKPGTYTIKLKIKSFGPYIKFENDSVDIQIEILKCNNSYIYQNIESPIFKTCYIPKCEPSCNTGECINDNVCNCNKTHYTGNY</sequence>
<dbReference type="Proteomes" id="UP000193920">
    <property type="component" value="Unassembled WGS sequence"/>
</dbReference>
<proteinExistence type="predicted"/>
<dbReference type="AlphaFoldDB" id="A0A1Y2ESJ3"/>
<evidence type="ECO:0000313" key="3">
    <source>
        <dbReference type="Proteomes" id="UP000193920"/>
    </source>
</evidence>
<feature type="non-terminal residue" evidence="2">
    <location>
        <position position="851"/>
    </location>
</feature>
<protein>
    <recommendedName>
        <fullName evidence="4">Right handed beta helix domain-containing protein</fullName>
    </recommendedName>
</protein>
<gene>
    <name evidence="2" type="ORF">LY90DRAFT_666295</name>
</gene>
<dbReference type="STRING" id="1754190.A0A1Y2ESJ3"/>
<comment type="caution">
    <text evidence="2">The sequence shown here is derived from an EMBL/GenBank/DDBJ whole genome shotgun (WGS) entry which is preliminary data.</text>
</comment>
<feature type="chain" id="PRO_5013367900" description="Right handed beta helix domain-containing protein" evidence="1">
    <location>
        <begin position="18"/>
        <end position="851"/>
    </location>
</feature>
<reference evidence="2 3" key="1">
    <citation type="submission" date="2016-08" db="EMBL/GenBank/DDBJ databases">
        <title>A Parts List for Fungal Cellulosomes Revealed by Comparative Genomics.</title>
        <authorList>
            <consortium name="DOE Joint Genome Institute"/>
            <person name="Haitjema C.H."/>
            <person name="Gilmore S.P."/>
            <person name="Henske J.K."/>
            <person name="Solomon K.V."/>
            <person name="De Groot R."/>
            <person name="Kuo A."/>
            <person name="Mondo S.J."/>
            <person name="Salamov A.A."/>
            <person name="Labutti K."/>
            <person name="Zhao Z."/>
            <person name="Chiniquy J."/>
            <person name="Barry K."/>
            <person name="Brewer H.M."/>
            <person name="Purvine S.O."/>
            <person name="Wright A.T."/>
            <person name="Boxma B."/>
            <person name="Van Alen T."/>
            <person name="Hackstein J.H."/>
            <person name="Baker S.E."/>
            <person name="Grigoriev I.V."/>
            <person name="O'Malley M.A."/>
        </authorList>
    </citation>
    <scope>NUCLEOTIDE SEQUENCE [LARGE SCALE GENOMIC DNA]</scope>
    <source>
        <strain evidence="2 3">G1</strain>
    </source>
</reference>
<feature type="signal peptide" evidence="1">
    <location>
        <begin position="1"/>
        <end position="17"/>
    </location>
</feature>
<keyword evidence="1" id="KW-0732">Signal</keyword>
<keyword evidence="3" id="KW-1185">Reference proteome</keyword>
<dbReference type="EMBL" id="MCOG01000029">
    <property type="protein sequence ID" value="ORY74497.1"/>
    <property type="molecule type" value="Genomic_DNA"/>
</dbReference>
<evidence type="ECO:0000256" key="1">
    <source>
        <dbReference type="SAM" id="SignalP"/>
    </source>
</evidence>
<organism evidence="2 3">
    <name type="scientific">Neocallimastix californiae</name>
    <dbReference type="NCBI Taxonomy" id="1754190"/>
    <lineage>
        <taxon>Eukaryota</taxon>
        <taxon>Fungi</taxon>
        <taxon>Fungi incertae sedis</taxon>
        <taxon>Chytridiomycota</taxon>
        <taxon>Chytridiomycota incertae sedis</taxon>
        <taxon>Neocallimastigomycetes</taxon>
        <taxon>Neocallimastigales</taxon>
        <taxon>Neocallimastigaceae</taxon>
        <taxon>Neocallimastix</taxon>
    </lineage>
</organism>
<accession>A0A1Y2ESJ3</accession>
<name>A0A1Y2ESJ3_9FUNG</name>
<evidence type="ECO:0008006" key="4">
    <source>
        <dbReference type="Google" id="ProtNLM"/>
    </source>
</evidence>
<evidence type="ECO:0000313" key="2">
    <source>
        <dbReference type="EMBL" id="ORY74497.1"/>
    </source>
</evidence>